<dbReference type="Pfam" id="PF00753">
    <property type="entry name" value="Lactamase_B"/>
    <property type="match status" value="1"/>
</dbReference>
<reference evidence="4 5" key="1">
    <citation type="submission" date="2015-12" db="EMBL/GenBank/DDBJ databases">
        <title>Genome sequence of Aneurinibacillus soli.</title>
        <authorList>
            <person name="Lee J.S."/>
            <person name="Lee K.C."/>
            <person name="Kim K.K."/>
            <person name="Lee B.W."/>
        </authorList>
    </citation>
    <scope>NUCLEOTIDE SEQUENCE [LARGE SCALE GENOMIC DNA]</scope>
    <source>
        <strain evidence="4 5">CB4</strain>
    </source>
</reference>
<dbReference type="KEGG" id="asoc:CB4_02758"/>
<comment type="function">
    <text evidence="2">Counteracts the endogenous Pycsar antiviral defense system. Phosphodiesterase that enables metal-dependent hydrolysis of host cyclic nucleotide Pycsar defense signals such as cCMP and cUMP.</text>
</comment>
<dbReference type="InterPro" id="IPR035681">
    <property type="entry name" value="ComA-like_MBL"/>
</dbReference>
<dbReference type="InterPro" id="IPR001279">
    <property type="entry name" value="Metallo-B-lactamas"/>
</dbReference>
<accession>A0A0U5BEB5</accession>
<evidence type="ECO:0000313" key="5">
    <source>
        <dbReference type="Proteomes" id="UP000217696"/>
    </source>
</evidence>
<dbReference type="EMBL" id="AP017312">
    <property type="protein sequence ID" value="BAU28583.1"/>
    <property type="molecule type" value="Genomic_DNA"/>
</dbReference>
<dbReference type="SUPFAM" id="SSF56281">
    <property type="entry name" value="Metallo-hydrolase/oxidoreductase"/>
    <property type="match status" value="1"/>
</dbReference>
<dbReference type="InterPro" id="IPR052159">
    <property type="entry name" value="Competence_DNA_uptake"/>
</dbReference>
<organism evidence="4 5">
    <name type="scientific">Aneurinibacillus soli</name>
    <dbReference type="NCBI Taxonomy" id="1500254"/>
    <lineage>
        <taxon>Bacteria</taxon>
        <taxon>Bacillati</taxon>
        <taxon>Bacillota</taxon>
        <taxon>Bacilli</taxon>
        <taxon>Bacillales</taxon>
        <taxon>Paenibacillaceae</taxon>
        <taxon>Aneurinibacillus group</taxon>
        <taxon>Aneurinibacillus</taxon>
    </lineage>
</organism>
<dbReference type="SMART" id="SM00849">
    <property type="entry name" value="Lactamase_B"/>
    <property type="match status" value="1"/>
</dbReference>
<dbReference type="PANTHER" id="PTHR30619:SF7">
    <property type="entry name" value="BETA-LACTAMASE DOMAIN PROTEIN"/>
    <property type="match status" value="1"/>
</dbReference>
<dbReference type="AlphaFoldDB" id="A0A0U5BEB5"/>
<comment type="catalytic activity">
    <reaction evidence="1">
        <text>3',5'-cyclic CMP + H2O = CMP + H(+)</text>
        <dbReference type="Rhea" id="RHEA:72675"/>
        <dbReference type="ChEBI" id="CHEBI:15377"/>
        <dbReference type="ChEBI" id="CHEBI:15378"/>
        <dbReference type="ChEBI" id="CHEBI:58003"/>
        <dbReference type="ChEBI" id="CHEBI:60377"/>
    </reaction>
    <physiologicalReaction direction="left-to-right" evidence="1">
        <dbReference type="Rhea" id="RHEA:72676"/>
    </physiologicalReaction>
</comment>
<dbReference type="PROSITE" id="PS51257">
    <property type="entry name" value="PROKAR_LIPOPROTEIN"/>
    <property type="match status" value="1"/>
</dbReference>
<sequence>MKNRLMKLGLTLFLILGLVGCEGTQQTSQEVSTTGNLNVYYFDVGQGDSILIRTNKGENVLIDGGNNDKGEQVVRYLQALHIDTLDAVIGTHPDADHIGGLDTVIDNMKVHAVYTPKVTHTTITYEDFVKAVKRKGLKLKEAKAGVSLGLSGADAVFVAPVKSYGDDLNAWSAVVKVTYGDNSFLFTGDAPVKSEKDMIAAGQNIRSNVLKVGHHGANTSTSQAFLSAVQPEYAVISAGKGNKYGHPKAEIIKRLQANGIKIYRTDELGTILSTSDGKNIMFTKVPSLAPQ</sequence>
<evidence type="ECO:0000256" key="2">
    <source>
        <dbReference type="ARBA" id="ARBA00034301"/>
    </source>
</evidence>
<dbReference type="CDD" id="cd07731">
    <property type="entry name" value="ComA-like_MBL-fold"/>
    <property type="match status" value="1"/>
</dbReference>
<dbReference type="Gene3D" id="3.60.15.10">
    <property type="entry name" value="Ribonuclease Z/Hydroxyacylglutathione hydrolase-like"/>
    <property type="match status" value="1"/>
</dbReference>
<dbReference type="PANTHER" id="PTHR30619">
    <property type="entry name" value="DNA INTERNALIZATION/COMPETENCE PROTEIN COMEC/REC2"/>
    <property type="match status" value="1"/>
</dbReference>
<dbReference type="InterPro" id="IPR036866">
    <property type="entry name" value="RibonucZ/Hydroxyglut_hydro"/>
</dbReference>
<comment type="catalytic activity">
    <reaction evidence="3">
        <text>3',5'-cyclic UMP + H2O = UMP + H(+)</text>
        <dbReference type="Rhea" id="RHEA:70575"/>
        <dbReference type="ChEBI" id="CHEBI:15377"/>
        <dbReference type="ChEBI" id="CHEBI:15378"/>
        <dbReference type="ChEBI" id="CHEBI:57865"/>
        <dbReference type="ChEBI" id="CHEBI:184387"/>
    </reaction>
    <physiologicalReaction direction="left-to-right" evidence="3">
        <dbReference type="Rhea" id="RHEA:70576"/>
    </physiologicalReaction>
</comment>
<evidence type="ECO:0000313" key="4">
    <source>
        <dbReference type="EMBL" id="BAU28583.1"/>
    </source>
</evidence>
<keyword evidence="5" id="KW-1185">Reference proteome</keyword>
<protein>
    <submittedName>
        <fullName evidence="4">ComEC family competence protein</fullName>
    </submittedName>
</protein>
<evidence type="ECO:0000256" key="1">
    <source>
        <dbReference type="ARBA" id="ARBA00034221"/>
    </source>
</evidence>
<dbReference type="RefSeq" id="WP_096466328.1">
    <property type="nucleotide sequence ID" value="NZ_AP017312.1"/>
</dbReference>
<dbReference type="Proteomes" id="UP000217696">
    <property type="component" value="Chromosome"/>
</dbReference>
<gene>
    <name evidence="4" type="ORF">CB4_02758</name>
</gene>
<proteinExistence type="predicted"/>
<name>A0A0U5BEB5_9BACL</name>
<evidence type="ECO:0000256" key="3">
    <source>
        <dbReference type="ARBA" id="ARBA00048505"/>
    </source>
</evidence>